<feature type="compositionally biased region" description="Polar residues" evidence="1">
    <location>
        <begin position="49"/>
        <end position="62"/>
    </location>
</feature>
<evidence type="ECO:0000256" key="1">
    <source>
        <dbReference type="SAM" id="MobiDB-lite"/>
    </source>
</evidence>
<proteinExistence type="predicted"/>
<reference evidence="2" key="1">
    <citation type="submission" date="2020-07" db="EMBL/GenBank/DDBJ databases">
        <authorList>
            <person name="Tarantini F.S."/>
            <person name="Hong K.W."/>
            <person name="Chan K.G."/>
        </authorList>
    </citation>
    <scope>NUCLEOTIDE SEQUENCE</scope>
    <source>
        <strain evidence="2">32-07</strain>
    </source>
</reference>
<evidence type="ECO:0008006" key="4">
    <source>
        <dbReference type="Google" id="ProtNLM"/>
    </source>
</evidence>
<sequence>MGRHRSDPRGLARILIAAVAVVAALTLLVVGGTALVNAVSGDHGEPDPTTISPTPDEGTQNKAGPSRASASPTASAVLPLVITVVGPATAVVVRVADTGEVLTQGTLSTGDIRKYEETPLQVVAANGGSLRVVIYGRQQPAKPSGQRGQWFVAARG</sequence>
<protein>
    <recommendedName>
        <fullName evidence="4">DUF4115 domain-containing protein</fullName>
    </recommendedName>
</protein>
<evidence type="ECO:0000313" key="3">
    <source>
        <dbReference type="Proteomes" id="UP001049518"/>
    </source>
</evidence>
<feature type="region of interest" description="Disordered" evidence="1">
    <location>
        <begin position="38"/>
        <end position="71"/>
    </location>
</feature>
<name>A0ABX8QWX6_9ACTN</name>
<keyword evidence="3" id="KW-1185">Reference proteome</keyword>
<gene>
    <name evidence="2" type="ORF">AGRA3207_003889</name>
</gene>
<dbReference type="Proteomes" id="UP001049518">
    <property type="component" value="Chromosome"/>
</dbReference>
<evidence type="ECO:0000313" key="2">
    <source>
        <dbReference type="EMBL" id="QXJ22826.1"/>
    </source>
</evidence>
<organism evidence="2 3">
    <name type="scientific">Actinomadura graeca</name>
    <dbReference type="NCBI Taxonomy" id="2750812"/>
    <lineage>
        <taxon>Bacteria</taxon>
        <taxon>Bacillati</taxon>
        <taxon>Actinomycetota</taxon>
        <taxon>Actinomycetes</taxon>
        <taxon>Streptosporangiales</taxon>
        <taxon>Thermomonosporaceae</taxon>
        <taxon>Actinomadura</taxon>
    </lineage>
</organism>
<accession>A0ABX8QWX6</accession>
<dbReference type="RefSeq" id="WP_231336163.1">
    <property type="nucleotide sequence ID" value="NZ_CP059572.1"/>
</dbReference>
<dbReference type="EMBL" id="CP059572">
    <property type="protein sequence ID" value="QXJ22826.1"/>
    <property type="molecule type" value="Genomic_DNA"/>
</dbReference>